<feature type="region of interest" description="Disordered" evidence="2">
    <location>
        <begin position="185"/>
        <end position="207"/>
    </location>
</feature>
<dbReference type="SUPFAM" id="SSF52540">
    <property type="entry name" value="P-loop containing nucleoside triphosphate hydrolases"/>
    <property type="match status" value="1"/>
</dbReference>
<gene>
    <name evidence="3" type="primary">YPT52</name>
    <name evidence="3" type="ORF">FIM1_230</name>
</gene>
<dbReference type="Pfam" id="PF00071">
    <property type="entry name" value="Ras"/>
    <property type="match status" value="1"/>
</dbReference>
<dbReference type="SMART" id="SM00176">
    <property type="entry name" value="RAN"/>
    <property type="match status" value="1"/>
</dbReference>
<dbReference type="NCBIfam" id="TIGR00231">
    <property type="entry name" value="small_GTP"/>
    <property type="match status" value="1"/>
</dbReference>
<name>A0ABX6ER68_KLUMA</name>
<organism evidence="3 4">
    <name type="scientific">Kluyveromyces marxianus</name>
    <name type="common">Yeast</name>
    <name type="synonym">Candida kefyr</name>
    <dbReference type="NCBI Taxonomy" id="4911"/>
    <lineage>
        <taxon>Eukaryota</taxon>
        <taxon>Fungi</taxon>
        <taxon>Dikarya</taxon>
        <taxon>Ascomycota</taxon>
        <taxon>Saccharomycotina</taxon>
        <taxon>Saccharomycetes</taxon>
        <taxon>Saccharomycetales</taxon>
        <taxon>Saccharomycetaceae</taxon>
        <taxon>Kluyveromyces</taxon>
    </lineage>
</organism>
<dbReference type="PRINTS" id="PR00449">
    <property type="entry name" value="RASTRNSFRMNG"/>
</dbReference>
<dbReference type="CDD" id="cd01860">
    <property type="entry name" value="Rab5_related"/>
    <property type="match status" value="1"/>
</dbReference>
<protein>
    <submittedName>
        <fullName evidence="3">GTP-binding protein YPT52</fullName>
    </submittedName>
</protein>
<evidence type="ECO:0000256" key="1">
    <source>
        <dbReference type="ARBA" id="ARBA00022741"/>
    </source>
</evidence>
<dbReference type="InterPro" id="IPR005225">
    <property type="entry name" value="Small_GTP-bd"/>
</dbReference>
<reference evidence="3 4" key="2">
    <citation type="submission" date="2019-11" db="EMBL/GenBank/DDBJ databases">
        <authorList>
            <person name="Lu H."/>
        </authorList>
    </citation>
    <scope>NUCLEOTIDE SEQUENCE [LARGE SCALE GENOMIC DNA]</scope>
    <source>
        <strain evidence="3 4">FIM1</strain>
    </source>
</reference>
<evidence type="ECO:0000256" key="2">
    <source>
        <dbReference type="SAM" id="MobiDB-lite"/>
    </source>
</evidence>
<dbReference type="PROSITE" id="PS51421">
    <property type="entry name" value="RAS"/>
    <property type="match status" value="1"/>
</dbReference>
<accession>A0ABX6ER68</accession>
<dbReference type="Gene3D" id="3.40.50.300">
    <property type="entry name" value="P-loop containing nucleotide triphosphate hydrolases"/>
    <property type="match status" value="1"/>
</dbReference>
<dbReference type="SMART" id="SM00174">
    <property type="entry name" value="RHO"/>
    <property type="match status" value="1"/>
</dbReference>
<evidence type="ECO:0000313" key="4">
    <source>
        <dbReference type="Proteomes" id="UP000422736"/>
    </source>
</evidence>
<dbReference type="PROSITE" id="PS51419">
    <property type="entry name" value="RAB"/>
    <property type="match status" value="1"/>
</dbReference>
<sequence>MLQFKLVLLGDSSVGKSSIVHRFVKDSFDEFRESTIGAAFLSQTIKLSEEYDEEVLKFEIWDTAGQERYKSLAPMYYRNANAALVVYDVTEPNSLPKAKLWVDELKEKVSDEKLIICLVGNKLDLASETDPSSLVDESEAREFARENNLLFHQVSAKTGEHVIDVFQDIGQRLYLQNKDELQNSKKNASNNVSLQRPSTNDSQSCCI</sequence>
<dbReference type="InterPro" id="IPR027417">
    <property type="entry name" value="P-loop_NTPase"/>
</dbReference>
<dbReference type="PANTHER" id="PTHR47978">
    <property type="match status" value="1"/>
</dbReference>
<evidence type="ECO:0000313" key="3">
    <source>
        <dbReference type="EMBL" id="QGN13588.1"/>
    </source>
</evidence>
<dbReference type="Proteomes" id="UP000422736">
    <property type="component" value="Chromosome 1"/>
</dbReference>
<dbReference type="InterPro" id="IPR001806">
    <property type="entry name" value="Small_GTPase"/>
</dbReference>
<dbReference type="SMART" id="SM00175">
    <property type="entry name" value="RAB"/>
    <property type="match status" value="1"/>
</dbReference>
<dbReference type="SMART" id="SM00173">
    <property type="entry name" value="RAS"/>
    <property type="match status" value="1"/>
</dbReference>
<reference evidence="3 4" key="1">
    <citation type="submission" date="2016-03" db="EMBL/GenBank/DDBJ databases">
        <title>How can Kluyveromyces marxianus grow so fast - potential evolutionary course in Saccharomyces Complex revealed by comparative genomics.</title>
        <authorList>
            <person name="Mo W."/>
            <person name="Lu W."/>
            <person name="Yang X."/>
            <person name="Qi J."/>
            <person name="Lv H."/>
        </authorList>
    </citation>
    <scope>NUCLEOTIDE SEQUENCE [LARGE SCALE GENOMIC DNA]</scope>
    <source>
        <strain evidence="3 4">FIM1</strain>
    </source>
</reference>
<dbReference type="EMBL" id="CP015054">
    <property type="protein sequence ID" value="QGN13588.1"/>
    <property type="molecule type" value="Genomic_DNA"/>
</dbReference>
<keyword evidence="4" id="KW-1185">Reference proteome</keyword>
<proteinExistence type="predicted"/>
<keyword evidence="1" id="KW-0547">Nucleotide-binding</keyword>